<reference evidence="4 5" key="1">
    <citation type="journal article" date="2019" name="Int. J. Syst. Evol. Microbiol.">
        <title>The Global Catalogue of Microorganisms (GCM) 10K type strain sequencing project: providing services to taxonomists for standard genome sequencing and annotation.</title>
        <authorList>
            <consortium name="The Broad Institute Genomics Platform"/>
            <consortium name="The Broad Institute Genome Sequencing Center for Infectious Disease"/>
            <person name="Wu L."/>
            <person name="Ma J."/>
        </authorList>
    </citation>
    <scope>NUCLEOTIDE SEQUENCE [LARGE SCALE GENOMIC DNA]</scope>
    <source>
        <strain evidence="4 5">JCM 10425</strain>
    </source>
</reference>
<organism evidence="4 5">
    <name type="scientific">Cryptosporangium japonicum</name>
    <dbReference type="NCBI Taxonomy" id="80872"/>
    <lineage>
        <taxon>Bacteria</taxon>
        <taxon>Bacillati</taxon>
        <taxon>Actinomycetota</taxon>
        <taxon>Actinomycetes</taxon>
        <taxon>Cryptosporangiales</taxon>
        <taxon>Cryptosporangiaceae</taxon>
        <taxon>Cryptosporangium</taxon>
    </lineage>
</organism>
<dbReference type="Gene3D" id="3.50.50.60">
    <property type="entry name" value="FAD/NAD(P)-binding domain"/>
    <property type="match status" value="1"/>
</dbReference>
<evidence type="ECO:0000256" key="2">
    <source>
        <dbReference type="ARBA" id="ARBA00022827"/>
    </source>
</evidence>
<accession>A0ABN0V039</accession>
<evidence type="ECO:0000313" key="5">
    <source>
        <dbReference type="Proteomes" id="UP001500967"/>
    </source>
</evidence>
<name>A0ABN0V039_9ACTN</name>
<protein>
    <submittedName>
        <fullName evidence="4">FAD-dependent oxidoreductase</fullName>
    </submittedName>
</protein>
<dbReference type="PRINTS" id="PR00420">
    <property type="entry name" value="RNGMNOXGNASE"/>
</dbReference>
<sequence>MAGDASEAQVLIVGAGSVGSILALELAHHGVPSVVVDRAVNPPQSSDVDYLDSHSMELLRRLRLAAAIRAQGVGAERPGGVEWRSQGLDEPPVLVLTVPSLDDLRGRYAHVDDGSAPVELPQRVSGVRLATGLRAAVGHHPLIDLRLGWTFTGLRVDGDRVVATAIDRGAGPARRIVETRFVAGCDGARSTVRQCLDIPMAALTAPVQHCSVYFRSPDLTRRFGARRPSTVILGALTLEARDDGNDTWVGHLRVAPGDPVTADPEALLRAGLGHRLGTTEILDVTQWDDALAVAEHYRAGPVFLVGESAHRFYPVGDNAATSIGDAVDLGWKLAGVINGWGGAGLLDSYEAERRPRALMDRELVARRLETRRRFGRLAAAGASREFLAGVLRQEIAPADDAGLPEGRAPAVRLDDGTQLFDRLGPQFTLVDLTEVEAGRDLVLAARRRGIPMAHLVVTDPAVRTRWDRRLVLVRPDQRIAWRADDAPADWDAVLDRISGHRARETP</sequence>
<dbReference type="PANTHER" id="PTHR43004:SF21">
    <property type="entry name" value="FAD-BINDING DOMAIN-CONTAINING PROTEIN-RELATED"/>
    <property type="match status" value="1"/>
</dbReference>
<keyword evidence="1" id="KW-0285">Flavoprotein</keyword>
<evidence type="ECO:0000256" key="1">
    <source>
        <dbReference type="ARBA" id="ARBA00022630"/>
    </source>
</evidence>
<dbReference type="Gene3D" id="3.40.30.120">
    <property type="match status" value="1"/>
</dbReference>
<evidence type="ECO:0000313" key="4">
    <source>
        <dbReference type="EMBL" id="GAA0268609.1"/>
    </source>
</evidence>
<dbReference type="Pfam" id="PF21274">
    <property type="entry name" value="Rng_hyd_C"/>
    <property type="match status" value="1"/>
</dbReference>
<keyword evidence="5" id="KW-1185">Reference proteome</keyword>
<dbReference type="SUPFAM" id="SSF51905">
    <property type="entry name" value="FAD/NAD(P)-binding domain"/>
    <property type="match status" value="1"/>
</dbReference>
<dbReference type="RefSeq" id="WP_344652715.1">
    <property type="nucleotide sequence ID" value="NZ_BAAAGX010000028.1"/>
</dbReference>
<feature type="domain" description="FAD-binding" evidence="3">
    <location>
        <begin position="7"/>
        <end position="357"/>
    </location>
</feature>
<gene>
    <name evidence="4" type="ORF">GCM10009539_64600</name>
</gene>
<dbReference type="InterPro" id="IPR050641">
    <property type="entry name" value="RIFMO-like"/>
</dbReference>
<dbReference type="InterPro" id="IPR036188">
    <property type="entry name" value="FAD/NAD-bd_sf"/>
</dbReference>
<dbReference type="PANTHER" id="PTHR43004">
    <property type="entry name" value="TRK SYSTEM POTASSIUM UPTAKE PROTEIN"/>
    <property type="match status" value="1"/>
</dbReference>
<dbReference type="Pfam" id="PF01494">
    <property type="entry name" value="FAD_binding_3"/>
    <property type="match status" value="1"/>
</dbReference>
<comment type="caution">
    <text evidence="4">The sequence shown here is derived from an EMBL/GenBank/DDBJ whole genome shotgun (WGS) entry which is preliminary data.</text>
</comment>
<dbReference type="EMBL" id="BAAAGX010000028">
    <property type="protein sequence ID" value="GAA0268609.1"/>
    <property type="molecule type" value="Genomic_DNA"/>
</dbReference>
<dbReference type="Proteomes" id="UP001500967">
    <property type="component" value="Unassembled WGS sequence"/>
</dbReference>
<keyword evidence="2" id="KW-0274">FAD</keyword>
<dbReference type="Gene3D" id="3.30.9.10">
    <property type="entry name" value="D-Amino Acid Oxidase, subunit A, domain 2"/>
    <property type="match status" value="1"/>
</dbReference>
<evidence type="ECO:0000259" key="3">
    <source>
        <dbReference type="Pfam" id="PF01494"/>
    </source>
</evidence>
<proteinExistence type="predicted"/>
<dbReference type="InterPro" id="IPR002938">
    <property type="entry name" value="FAD-bd"/>
</dbReference>